<evidence type="ECO:0008006" key="4">
    <source>
        <dbReference type="Google" id="ProtNLM"/>
    </source>
</evidence>
<dbReference type="InterPro" id="IPR021449">
    <property type="entry name" value="DUF3099"/>
</dbReference>
<sequence>MRGHPDATEPVLITDAATSHADELKVRKRRYTIMMLCRIPCLVLAGLTAHIWWLAVIFLAVSVPLPWLAVMLANEGPALRTRTVSRFRPGQRRLETGDGRRLRGR</sequence>
<reference evidence="2 3" key="1">
    <citation type="submission" date="2016-10" db="EMBL/GenBank/DDBJ databases">
        <authorList>
            <person name="de Groot N.N."/>
        </authorList>
    </citation>
    <scope>NUCLEOTIDE SEQUENCE [LARGE SCALE GENOMIC DNA]</scope>
    <source>
        <strain evidence="2 3">DSM 44993</strain>
    </source>
</reference>
<dbReference type="Proteomes" id="UP000198582">
    <property type="component" value="Unassembled WGS sequence"/>
</dbReference>
<keyword evidence="3" id="KW-1185">Reference proteome</keyword>
<evidence type="ECO:0000313" key="3">
    <source>
        <dbReference type="Proteomes" id="UP000198582"/>
    </source>
</evidence>
<dbReference type="AlphaFoldDB" id="A0A1H8YPM7"/>
<dbReference type="STRING" id="394193.SAMN04489732_13356"/>
<feature type="transmembrane region" description="Helical" evidence="1">
    <location>
        <begin position="35"/>
        <end position="61"/>
    </location>
</feature>
<dbReference type="EMBL" id="FOEF01000033">
    <property type="protein sequence ID" value="SEP53941.1"/>
    <property type="molecule type" value="Genomic_DNA"/>
</dbReference>
<keyword evidence="1" id="KW-0812">Transmembrane</keyword>
<protein>
    <recommendedName>
        <fullName evidence="4">DUF3099 domain-containing protein</fullName>
    </recommendedName>
</protein>
<gene>
    <name evidence="2" type="ORF">SAMN04489732_13356</name>
</gene>
<name>A0A1H8YPM7_9PSEU</name>
<organism evidence="2 3">
    <name type="scientific">Amycolatopsis saalfeldensis</name>
    <dbReference type="NCBI Taxonomy" id="394193"/>
    <lineage>
        <taxon>Bacteria</taxon>
        <taxon>Bacillati</taxon>
        <taxon>Actinomycetota</taxon>
        <taxon>Actinomycetes</taxon>
        <taxon>Pseudonocardiales</taxon>
        <taxon>Pseudonocardiaceae</taxon>
        <taxon>Amycolatopsis</taxon>
    </lineage>
</organism>
<accession>A0A1H8YPM7</accession>
<keyword evidence="1" id="KW-0472">Membrane</keyword>
<evidence type="ECO:0000256" key="1">
    <source>
        <dbReference type="SAM" id="Phobius"/>
    </source>
</evidence>
<dbReference type="Pfam" id="PF11298">
    <property type="entry name" value="DUF3099"/>
    <property type="match status" value="1"/>
</dbReference>
<keyword evidence="1" id="KW-1133">Transmembrane helix</keyword>
<dbReference type="RefSeq" id="WP_091628914.1">
    <property type="nucleotide sequence ID" value="NZ_FOEF01000033.1"/>
</dbReference>
<evidence type="ECO:0000313" key="2">
    <source>
        <dbReference type="EMBL" id="SEP53941.1"/>
    </source>
</evidence>
<dbReference type="OrthoDB" id="5188998at2"/>
<proteinExistence type="predicted"/>